<dbReference type="Proteomes" id="UP000198217">
    <property type="component" value="Chromosome I"/>
</dbReference>
<sequence length="515" mass="56660">MPEEPDPHRLRQVGRHLVHTEPHSGVEAGHQVGVLDVEPGHRLRRISRRGSRAVRRGQRLLVRDGQRQVVPQDPAHGRVGLWLLVGGEVRRVLPDQVVHPVPPGRRLLDQVGVDQLVQCRADPAGRQVGERPHRRRVEVGPRQDAQQPEHAALDRVELPQRHPEHRVEAVGGVAQPLGQHRHGPARPVAKSRAGHPQRQRKPAALRQHLADRILFGQREPGRPAEQMRRVVVGQRLQRHRRHPVQADQPVAAGDQDRGLPGPGQQRAHLFRVDRVVEHDEHPPTGQLRPPQRRAFGDAGRRMRHLQGGQQPAQRGLRIQRLLARGEAVQVEVEPAVRIRRGEPVGHVHGQAGLSDARHAVDSDRGSRAQQLLDQRGLSFPAGEVEQVGRQVVAARSGRRAGPGRLGPHRAQGPGIAAHGPAKRHHGLPRRHELTGQVPRQRRAAQPRLAGEGTQAERAQLLDPGELSHQSLLGAGHAQHRTVPAHDAGSATCLCCSTGFCVSHGVPRTARSPAHP</sequence>
<keyword evidence="3" id="KW-1185">Reference proteome</keyword>
<reference evidence="2 3" key="1">
    <citation type="submission" date="2016-06" db="EMBL/GenBank/DDBJ databases">
        <authorList>
            <person name="Kjaerup R.B."/>
            <person name="Dalgaard T.S."/>
            <person name="Juul-Madsen H.R."/>
        </authorList>
    </citation>
    <scope>NUCLEOTIDE SEQUENCE [LARGE SCALE GENOMIC DNA]</scope>
    <source>
        <strain evidence="2 3">DSM 43904</strain>
    </source>
</reference>
<proteinExistence type="predicted"/>
<evidence type="ECO:0000313" key="2">
    <source>
        <dbReference type="EMBL" id="SCG45145.1"/>
    </source>
</evidence>
<feature type="region of interest" description="Disordered" evidence="1">
    <location>
        <begin position="394"/>
        <end position="427"/>
    </location>
</feature>
<feature type="region of interest" description="Disordered" evidence="1">
    <location>
        <begin position="235"/>
        <end position="264"/>
    </location>
</feature>
<organism evidence="2 3">
    <name type="scientific">Micromonospora echinaurantiaca</name>
    <dbReference type="NCBI Taxonomy" id="47857"/>
    <lineage>
        <taxon>Bacteria</taxon>
        <taxon>Bacillati</taxon>
        <taxon>Actinomycetota</taxon>
        <taxon>Actinomycetes</taxon>
        <taxon>Micromonosporales</taxon>
        <taxon>Micromonosporaceae</taxon>
        <taxon>Micromonospora</taxon>
    </lineage>
</organism>
<evidence type="ECO:0000313" key="3">
    <source>
        <dbReference type="Proteomes" id="UP000198217"/>
    </source>
</evidence>
<name>A0A1C5HGL6_9ACTN</name>
<accession>A0A1C5HGL6</accession>
<dbReference type="EMBL" id="LT607750">
    <property type="protein sequence ID" value="SCG45145.1"/>
    <property type="molecule type" value="Genomic_DNA"/>
</dbReference>
<feature type="compositionally biased region" description="Basic residues" evidence="1">
    <location>
        <begin position="192"/>
        <end position="203"/>
    </location>
</feature>
<evidence type="ECO:0000256" key="1">
    <source>
        <dbReference type="SAM" id="MobiDB-lite"/>
    </source>
</evidence>
<gene>
    <name evidence="2" type="ORF">GA0070609_1587</name>
</gene>
<dbReference type="AlphaFoldDB" id="A0A1C5HGL6"/>
<protein>
    <submittedName>
        <fullName evidence="2">Uncharacterized protein</fullName>
    </submittedName>
</protein>
<feature type="region of interest" description="Disordered" evidence="1">
    <location>
        <begin position="124"/>
        <end position="157"/>
    </location>
</feature>
<feature type="region of interest" description="Disordered" evidence="1">
    <location>
        <begin position="176"/>
        <end position="204"/>
    </location>
</feature>